<comment type="similarity">
    <text evidence="1 7">Belongs to the peptidase S24 family.</text>
</comment>
<evidence type="ECO:0000256" key="6">
    <source>
        <dbReference type="ARBA" id="ARBA00023236"/>
    </source>
</evidence>
<proteinExistence type="inferred from homology"/>
<dbReference type="InterPro" id="IPR036286">
    <property type="entry name" value="LexA/Signal_pep-like_sf"/>
</dbReference>
<feature type="compositionally biased region" description="Polar residues" evidence="8">
    <location>
        <begin position="233"/>
        <end position="255"/>
    </location>
</feature>
<keyword evidence="6" id="KW-0742">SOS response</keyword>
<evidence type="ECO:0000256" key="5">
    <source>
        <dbReference type="ARBA" id="ARBA00023204"/>
    </source>
</evidence>
<gene>
    <name evidence="10" type="ORF">BBOH_0319</name>
</gene>
<dbReference type="Pfam" id="PF00717">
    <property type="entry name" value="Peptidase_S24"/>
    <property type="match status" value="1"/>
</dbReference>
<evidence type="ECO:0000256" key="3">
    <source>
        <dbReference type="ARBA" id="ARBA00022801"/>
    </source>
</evidence>
<dbReference type="eggNOG" id="COG1974">
    <property type="taxonomic scope" value="Bacteria"/>
</dbReference>
<dbReference type="EC" id="3.4.21.88" evidence="10"/>
<evidence type="ECO:0000256" key="7">
    <source>
        <dbReference type="RuleBase" id="RU003991"/>
    </source>
</evidence>
<dbReference type="AlphaFoldDB" id="A0A086ZJZ5"/>
<feature type="compositionally biased region" description="Polar residues" evidence="8">
    <location>
        <begin position="216"/>
        <end position="225"/>
    </location>
</feature>
<accession>A0A086ZJZ5</accession>
<dbReference type="InterPro" id="IPR050077">
    <property type="entry name" value="LexA_repressor"/>
</dbReference>
<organism evidence="10 11">
    <name type="scientific">Bifidobacterium bohemicum DSM 22767</name>
    <dbReference type="NCBI Taxonomy" id="1437606"/>
    <lineage>
        <taxon>Bacteria</taxon>
        <taxon>Bacillati</taxon>
        <taxon>Actinomycetota</taxon>
        <taxon>Actinomycetes</taxon>
        <taxon>Bifidobacteriales</taxon>
        <taxon>Bifidobacteriaceae</taxon>
        <taxon>Bifidobacterium</taxon>
    </lineage>
</organism>
<dbReference type="PRINTS" id="PR00726">
    <property type="entry name" value="LEXASERPTASE"/>
</dbReference>
<evidence type="ECO:0000259" key="9">
    <source>
        <dbReference type="Pfam" id="PF00717"/>
    </source>
</evidence>
<name>A0A086ZJZ5_9BIFI</name>
<keyword evidence="4 7" id="KW-0068">Autocatalytic cleavage</keyword>
<comment type="caution">
    <text evidence="10">The sequence shown here is derived from an EMBL/GenBank/DDBJ whole genome shotgun (WGS) entry which is preliminary data.</text>
</comment>
<keyword evidence="3 7" id="KW-0378">Hydrolase</keyword>
<dbReference type="Proteomes" id="UP000029096">
    <property type="component" value="Unassembled WGS sequence"/>
</dbReference>
<evidence type="ECO:0000313" key="11">
    <source>
        <dbReference type="Proteomes" id="UP000029096"/>
    </source>
</evidence>
<dbReference type="CDD" id="cd06529">
    <property type="entry name" value="S24_LexA-like"/>
    <property type="match status" value="1"/>
</dbReference>
<dbReference type="GO" id="GO:0004252">
    <property type="term" value="F:serine-type endopeptidase activity"/>
    <property type="evidence" value="ECO:0007669"/>
    <property type="project" value="UniProtKB-EC"/>
</dbReference>
<evidence type="ECO:0000256" key="8">
    <source>
        <dbReference type="SAM" id="MobiDB-lite"/>
    </source>
</evidence>
<evidence type="ECO:0000313" key="10">
    <source>
        <dbReference type="EMBL" id="KFI46845.1"/>
    </source>
</evidence>
<keyword evidence="2" id="KW-0227">DNA damage</keyword>
<feature type="domain" description="Peptidase S24/S26A/S26B/S26C" evidence="9">
    <location>
        <begin position="45"/>
        <end position="158"/>
    </location>
</feature>
<feature type="compositionally biased region" description="Polar residues" evidence="8">
    <location>
        <begin position="172"/>
        <end position="208"/>
    </location>
</feature>
<dbReference type="GO" id="GO:0009432">
    <property type="term" value="P:SOS response"/>
    <property type="evidence" value="ECO:0007669"/>
    <property type="project" value="UniProtKB-KW"/>
</dbReference>
<dbReference type="NCBIfam" id="NF007621">
    <property type="entry name" value="PRK10276.1"/>
    <property type="match status" value="1"/>
</dbReference>
<reference evidence="10 11" key="1">
    <citation type="submission" date="2014-03" db="EMBL/GenBank/DDBJ databases">
        <title>Genomics of Bifidobacteria.</title>
        <authorList>
            <person name="Ventura M."/>
            <person name="Milani C."/>
            <person name="Lugli G.A."/>
        </authorList>
    </citation>
    <scope>NUCLEOTIDE SEQUENCE [LARGE SCALE GENOMIC DNA]</scope>
    <source>
        <strain evidence="10 11">DSM 22767</strain>
    </source>
</reference>
<feature type="region of interest" description="Disordered" evidence="8">
    <location>
        <begin position="164"/>
        <end position="272"/>
    </location>
</feature>
<dbReference type="EMBL" id="JGYP01000001">
    <property type="protein sequence ID" value="KFI46845.1"/>
    <property type="molecule type" value="Genomic_DNA"/>
</dbReference>
<dbReference type="SUPFAM" id="SSF51306">
    <property type="entry name" value="LexA/Signal peptidase"/>
    <property type="match status" value="1"/>
</dbReference>
<evidence type="ECO:0000256" key="1">
    <source>
        <dbReference type="ARBA" id="ARBA00007484"/>
    </source>
</evidence>
<dbReference type="InterPro" id="IPR039418">
    <property type="entry name" value="LexA-like"/>
</dbReference>
<sequence>MRTAAVTRVTYQTACEPTSTKVHQCLVQQVFQPKIAPTPIPMALEAVHAGFPSVAQDYFAGDFSFDEHVIQHPDTTFIITVAGDSMQGAGIWDGDLLVVDRSLDPQPGDVVIAILDDELTIKRLIIEAGHPVLHAENQAYPDFIPAEAEELIIWGVVVGNFHSQIHAGRGSGPTTRVTRPGMSRTQSTQPTRQRSRSATTPNTSTRGLHSTEHSQHNNATTSIRANSEYKASENPQQATDTRPQQRSSCAAQPPTNAYAFPATEWDGGINRE</sequence>
<evidence type="ECO:0000256" key="4">
    <source>
        <dbReference type="ARBA" id="ARBA00022813"/>
    </source>
</evidence>
<protein>
    <submittedName>
        <fullName evidence="10">SOS mutagenesis and repair protein UmuD</fullName>
        <ecNumber evidence="10">3.4.21.88</ecNumber>
    </submittedName>
</protein>
<dbReference type="STRING" id="1437606.BBOH_0319"/>
<dbReference type="GO" id="GO:0003677">
    <property type="term" value="F:DNA binding"/>
    <property type="evidence" value="ECO:0007669"/>
    <property type="project" value="InterPro"/>
</dbReference>
<dbReference type="GO" id="GO:0006281">
    <property type="term" value="P:DNA repair"/>
    <property type="evidence" value="ECO:0007669"/>
    <property type="project" value="UniProtKB-KW"/>
</dbReference>
<dbReference type="PANTHER" id="PTHR33516:SF2">
    <property type="entry name" value="LEXA REPRESSOR-RELATED"/>
    <property type="match status" value="1"/>
</dbReference>
<keyword evidence="5" id="KW-0234">DNA repair</keyword>
<evidence type="ECO:0000256" key="2">
    <source>
        <dbReference type="ARBA" id="ARBA00022763"/>
    </source>
</evidence>
<dbReference type="RefSeq" id="WP_143242348.1">
    <property type="nucleotide sequence ID" value="NZ_JGYP01000001.1"/>
</dbReference>
<dbReference type="Gene3D" id="2.10.109.10">
    <property type="entry name" value="Umud Fragment, subunit A"/>
    <property type="match status" value="1"/>
</dbReference>
<keyword evidence="11" id="KW-1185">Reference proteome</keyword>
<dbReference type="InterPro" id="IPR006197">
    <property type="entry name" value="Peptidase_S24_LexA"/>
</dbReference>
<dbReference type="InterPro" id="IPR015927">
    <property type="entry name" value="Peptidase_S24_S26A/B/C"/>
</dbReference>
<dbReference type="PANTHER" id="PTHR33516">
    <property type="entry name" value="LEXA REPRESSOR"/>
    <property type="match status" value="1"/>
</dbReference>
<dbReference type="GO" id="GO:0006355">
    <property type="term" value="P:regulation of DNA-templated transcription"/>
    <property type="evidence" value="ECO:0007669"/>
    <property type="project" value="InterPro"/>
</dbReference>